<evidence type="ECO:0000313" key="4">
    <source>
        <dbReference type="Proteomes" id="UP000749040"/>
    </source>
</evidence>
<sequence>MSCPDLRDQAAYDGQPASIGAARSFLDAFLTHVSLCQVLPQRQWEAARLVVSELVTNAVRHTPGPCVVTLTVSGTELMIEVTDLSTSPLLPEAHGPSRIGRHGLEIVVALCQSLTTHPAPSGKTVAARLSIG</sequence>
<name>A0ABS2TI11_9ACTN</name>
<keyword evidence="3" id="KW-0067">ATP-binding</keyword>
<keyword evidence="3" id="KW-0547">Nucleotide-binding</keyword>
<dbReference type="Proteomes" id="UP000749040">
    <property type="component" value="Unassembled WGS sequence"/>
</dbReference>
<dbReference type="InterPro" id="IPR036890">
    <property type="entry name" value="HATPase_C_sf"/>
</dbReference>
<keyword evidence="1" id="KW-0723">Serine/threonine-protein kinase</keyword>
<accession>A0ABS2TI11</accession>
<comment type="caution">
    <text evidence="3">The sequence shown here is derived from an EMBL/GenBank/DDBJ whole genome shotgun (WGS) entry which is preliminary data.</text>
</comment>
<evidence type="ECO:0000259" key="2">
    <source>
        <dbReference type="Pfam" id="PF13581"/>
    </source>
</evidence>
<keyword evidence="1" id="KW-0418">Kinase</keyword>
<dbReference type="InterPro" id="IPR003594">
    <property type="entry name" value="HATPase_dom"/>
</dbReference>
<protein>
    <submittedName>
        <fullName evidence="3">ATP-binding protein</fullName>
    </submittedName>
</protein>
<dbReference type="RefSeq" id="WP_205354877.1">
    <property type="nucleotide sequence ID" value="NZ_JADKYB010000001.1"/>
</dbReference>
<dbReference type="SUPFAM" id="SSF55874">
    <property type="entry name" value="ATPase domain of HSP90 chaperone/DNA topoisomerase II/histidine kinase"/>
    <property type="match status" value="1"/>
</dbReference>
<organism evidence="3 4">
    <name type="scientific">Actinacidiphila acididurans</name>
    <dbReference type="NCBI Taxonomy" id="2784346"/>
    <lineage>
        <taxon>Bacteria</taxon>
        <taxon>Bacillati</taxon>
        <taxon>Actinomycetota</taxon>
        <taxon>Actinomycetes</taxon>
        <taxon>Kitasatosporales</taxon>
        <taxon>Streptomycetaceae</taxon>
        <taxon>Actinacidiphila</taxon>
    </lineage>
</organism>
<dbReference type="Gene3D" id="3.30.565.10">
    <property type="entry name" value="Histidine kinase-like ATPase, C-terminal domain"/>
    <property type="match status" value="1"/>
</dbReference>
<dbReference type="GO" id="GO:0005524">
    <property type="term" value="F:ATP binding"/>
    <property type="evidence" value="ECO:0007669"/>
    <property type="project" value="UniProtKB-KW"/>
</dbReference>
<dbReference type="PANTHER" id="PTHR35526:SF3">
    <property type="entry name" value="ANTI-SIGMA-F FACTOR RSBW"/>
    <property type="match status" value="1"/>
</dbReference>
<dbReference type="PANTHER" id="PTHR35526">
    <property type="entry name" value="ANTI-SIGMA-F FACTOR RSBW-RELATED"/>
    <property type="match status" value="1"/>
</dbReference>
<feature type="domain" description="Histidine kinase/HSP90-like ATPase" evidence="2">
    <location>
        <begin position="16"/>
        <end position="128"/>
    </location>
</feature>
<keyword evidence="1" id="KW-0808">Transferase</keyword>
<dbReference type="EMBL" id="JADKYB010000001">
    <property type="protein sequence ID" value="MBM9502979.1"/>
    <property type="molecule type" value="Genomic_DNA"/>
</dbReference>
<reference evidence="3 4" key="1">
    <citation type="submission" date="2021-01" db="EMBL/GenBank/DDBJ databases">
        <title>Streptomyces acididurans sp. nov., isolated from a peat swamp forest soil.</title>
        <authorList>
            <person name="Chantavorakit T."/>
            <person name="Duangmal K."/>
        </authorList>
    </citation>
    <scope>NUCLEOTIDE SEQUENCE [LARGE SCALE GENOMIC DNA]</scope>
    <source>
        <strain evidence="3 4">KK5PA1</strain>
    </source>
</reference>
<dbReference type="Pfam" id="PF13581">
    <property type="entry name" value="HATPase_c_2"/>
    <property type="match status" value="1"/>
</dbReference>
<gene>
    <name evidence="3" type="ORF">ITX44_00170</name>
</gene>
<dbReference type="CDD" id="cd16936">
    <property type="entry name" value="HATPase_RsbW-like"/>
    <property type="match status" value="1"/>
</dbReference>
<evidence type="ECO:0000313" key="3">
    <source>
        <dbReference type="EMBL" id="MBM9502979.1"/>
    </source>
</evidence>
<dbReference type="InterPro" id="IPR050267">
    <property type="entry name" value="Anti-sigma-factor_SerPK"/>
</dbReference>
<keyword evidence="4" id="KW-1185">Reference proteome</keyword>
<evidence type="ECO:0000256" key="1">
    <source>
        <dbReference type="ARBA" id="ARBA00022527"/>
    </source>
</evidence>
<proteinExistence type="predicted"/>